<name>A0ABN9SD70_9DINO</name>
<comment type="caution">
    <text evidence="1">The sequence shown here is derived from an EMBL/GenBank/DDBJ whole genome shotgun (WGS) entry which is preliminary data.</text>
</comment>
<protein>
    <submittedName>
        <fullName evidence="1">Uncharacterized protein</fullName>
    </submittedName>
</protein>
<evidence type="ECO:0000313" key="2">
    <source>
        <dbReference type="Proteomes" id="UP001189429"/>
    </source>
</evidence>
<keyword evidence="2" id="KW-1185">Reference proteome</keyword>
<evidence type="ECO:0000313" key="1">
    <source>
        <dbReference type="EMBL" id="CAK0829854.1"/>
    </source>
</evidence>
<organism evidence="1 2">
    <name type="scientific">Prorocentrum cordatum</name>
    <dbReference type="NCBI Taxonomy" id="2364126"/>
    <lineage>
        <taxon>Eukaryota</taxon>
        <taxon>Sar</taxon>
        <taxon>Alveolata</taxon>
        <taxon>Dinophyceae</taxon>
        <taxon>Prorocentrales</taxon>
        <taxon>Prorocentraceae</taxon>
        <taxon>Prorocentrum</taxon>
    </lineage>
</organism>
<reference evidence="1" key="1">
    <citation type="submission" date="2023-10" db="EMBL/GenBank/DDBJ databases">
        <authorList>
            <person name="Chen Y."/>
            <person name="Shah S."/>
            <person name="Dougan E. K."/>
            <person name="Thang M."/>
            <person name="Chan C."/>
        </authorList>
    </citation>
    <scope>NUCLEOTIDE SEQUENCE [LARGE SCALE GENOMIC DNA]</scope>
</reference>
<feature type="non-terminal residue" evidence="1">
    <location>
        <position position="438"/>
    </location>
</feature>
<proteinExistence type="predicted"/>
<sequence length="438" mass="48304">MPMLMPQLLALKISRVGFHCCGFLLPSDMPPAKVSPKAKGALARFGIGATGGGKTFDSKAIAQAVMECARNGTLQATIAEAASYASQRVSADVVGANSTCVAPPEKIHEVMRASKQATVTSAASLGMLDLNHNACSAVDVARIIFMFQEHNDSLAFKRAVGTISINYDTIVHGFQKLQRLDKDAEVHALMLLLYYTKDDAIAAECQDLHFEYVRAGTGSKATTYTLSLINAEEKKRQVIGLSAWRRMVFYSDLSAKAAREDRFPESKGEGDRLLKVLQQDGVPDSNLDDNTVKRYLSLGSRIKKHMVLLMTWEACHQRDSLLDNLMNLRNAFGASDNEDDAALILRELFLQQRAGVRKQLQYKNNRKDPRTTANVAKAILLKRNIFSFLAAELPMLADEVSHYSSDEYARTMWGVTPDGIKVADKDQDMSDSDGETDR</sequence>
<gene>
    <name evidence="1" type="ORF">PCOR1329_LOCUS28659</name>
</gene>
<dbReference type="Proteomes" id="UP001189429">
    <property type="component" value="Unassembled WGS sequence"/>
</dbReference>
<accession>A0ABN9SD70</accession>
<dbReference type="EMBL" id="CAUYUJ010010617">
    <property type="protein sequence ID" value="CAK0829854.1"/>
    <property type="molecule type" value="Genomic_DNA"/>
</dbReference>